<evidence type="ECO:0000256" key="2">
    <source>
        <dbReference type="ARBA" id="ARBA00007400"/>
    </source>
</evidence>
<evidence type="ECO:0000256" key="4">
    <source>
        <dbReference type="ARBA" id="ARBA00022679"/>
    </source>
</evidence>
<keyword evidence="8 12" id="KW-0012">Acyltransferase</keyword>
<feature type="compositionally biased region" description="Basic and acidic residues" evidence="9">
    <location>
        <begin position="520"/>
        <end position="566"/>
    </location>
</feature>
<keyword evidence="6 10" id="KW-1133">Transmembrane helix</keyword>
<dbReference type="CDD" id="cd01840">
    <property type="entry name" value="SGNH_hydrolase_yrhL_like"/>
    <property type="match status" value="1"/>
</dbReference>
<evidence type="ECO:0000256" key="8">
    <source>
        <dbReference type="ARBA" id="ARBA00023315"/>
    </source>
</evidence>
<dbReference type="InterPro" id="IPR050879">
    <property type="entry name" value="Acyltransferase_3"/>
</dbReference>
<feature type="transmembrane region" description="Helical" evidence="10">
    <location>
        <begin position="377"/>
        <end position="403"/>
    </location>
</feature>
<feature type="transmembrane region" description="Helical" evidence="10">
    <location>
        <begin position="173"/>
        <end position="192"/>
    </location>
</feature>
<dbReference type="eggNOG" id="COG2755">
    <property type="taxonomic scope" value="Bacteria"/>
</dbReference>
<dbReference type="eggNOG" id="COG1835">
    <property type="taxonomic scope" value="Bacteria"/>
</dbReference>
<keyword evidence="7 10" id="KW-0472">Membrane</keyword>
<gene>
    <name evidence="12" type="primary">oatA_2</name>
    <name evidence="12" type="ORF">BRLA_c036260</name>
</gene>
<keyword evidence="5 10" id="KW-0812">Transmembrane</keyword>
<feature type="transmembrane region" description="Helical" evidence="10">
    <location>
        <begin position="207"/>
        <end position="225"/>
    </location>
</feature>
<evidence type="ECO:0000256" key="6">
    <source>
        <dbReference type="ARBA" id="ARBA00022989"/>
    </source>
</evidence>
<evidence type="ECO:0000313" key="13">
    <source>
        <dbReference type="Proteomes" id="UP000005850"/>
    </source>
</evidence>
<dbReference type="GO" id="GO:0009103">
    <property type="term" value="P:lipopolysaccharide biosynthetic process"/>
    <property type="evidence" value="ECO:0007669"/>
    <property type="project" value="TreeGrafter"/>
</dbReference>
<dbReference type="RefSeq" id="WP_003336546.1">
    <property type="nucleotide sequence ID" value="NZ_CP007806.1"/>
</dbReference>
<evidence type="ECO:0000256" key="10">
    <source>
        <dbReference type="SAM" id="Phobius"/>
    </source>
</evidence>
<dbReference type="Pfam" id="PF01757">
    <property type="entry name" value="Acyl_transf_3"/>
    <property type="match status" value="1"/>
</dbReference>
<comment type="similarity">
    <text evidence="2">Belongs to the acyltransferase 3 family.</text>
</comment>
<feature type="compositionally biased region" description="Basic and acidic residues" evidence="9">
    <location>
        <begin position="440"/>
        <end position="464"/>
    </location>
</feature>
<protein>
    <submittedName>
        <fullName evidence="12">O-acetyltransferase OatA</fullName>
        <ecNumber evidence="12">2.3.1.-</ecNumber>
    </submittedName>
</protein>
<dbReference type="GO" id="GO:0016747">
    <property type="term" value="F:acyltransferase activity, transferring groups other than amino-acyl groups"/>
    <property type="evidence" value="ECO:0007669"/>
    <property type="project" value="InterPro"/>
</dbReference>
<accession>A0A075R9K3</accession>
<feature type="transmembrane region" description="Helical" evidence="10">
    <location>
        <begin position="307"/>
        <end position="325"/>
    </location>
</feature>
<evidence type="ECO:0000256" key="1">
    <source>
        <dbReference type="ARBA" id="ARBA00004651"/>
    </source>
</evidence>
<dbReference type="AlphaFoldDB" id="A0A075R9K3"/>
<feature type="transmembrane region" description="Helical" evidence="10">
    <location>
        <begin position="143"/>
        <end position="161"/>
    </location>
</feature>
<evidence type="ECO:0000313" key="12">
    <source>
        <dbReference type="EMBL" id="AIG27928.1"/>
    </source>
</evidence>
<dbReference type="PANTHER" id="PTHR23028:SF53">
    <property type="entry name" value="ACYL_TRANSF_3 DOMAIN-CONTAINING PROTEIN"/>
    <property type="match status" value="1"/>
</dbReference>
<dbReference type="SUPFAM" id="SSF52266">
    <property type="entry name" value="SGNH hydrolase"/>
    <property type="match status" value="1"/>
</dbReference>
<feature type="transmembrane region" description="Helical" evidence="10">
    <location>
        <begin position="80"/>
        <end position="98"/>
    </location>
</feature>
<dbReference type="EMBL" id="CP007806">
    <property type="protein sequence ID" value="AIG27928.1"/>
    <property type="molecule type" value="Genomic_DNA"/>
</dbReference>
<name>A0A075R9K3_BRELA</name>
<proteinExistence type="inferred from homology"/>
<evidence type="ECO:0000256" key="5">
    <source>
        <dbReference type="ARBA" id="ARBA00022692"/>
    </source>
</evidence>
<sequence>MPKPLQGHGRYMPGLDGLRALAVFAVILYHLNVNWAPGGLLGVGVFFVLSGYLITDILISQWKQRGKIDLKDFWIRRAKRLLPAMIVMLIAVVVWLALFDRAQLQALRGEIVAALLYVSNWWLVFHEVSYFESFGPASPFGHFWSLAVEEQFYLIWPLLLLLGLRNTPRRGKLLGLTLAGVVVSAFAMALLYEPGVDPSRIYYGTDTRAFGLLIGAALAMVWPSSRLSETVSLPARITLEVLGIAGLATILWMIWYTNQYEDFLYQGGLVLLSIATAVVVAVIAHPASSFGKLMGAKPLRWIGVRSYGMYLWHYPIIVLSTPAIHTNGTDIPKAIFQIGATIALAGLSLRLVEEPIRRGSFAKPAKYRRMQDGRWRFVLFGRWVVSMVAILVFSSTCIAIAGWGGNVTASSIPVASTVNTESKQQIEQPNAEEANLFIPKKEDAALGETPDRTEEKIKEADKTKTTASSTLKNNPSQQELAKQDTSGKHNAAQSAADGEQKPAKSEEKQSETTTEGDEAEQTKSSKENESGSSARETDKDDSTAHQSKENSSKAEKPSKTDTEEKATPSTKAGKGITVFGDSIMLDVAPHLQKLLPGITIDAKVGRQLRQTPELVAQYKKRGKLGNRVVLELGTNGAFTKIQLESLLKALGDEKQIILVNTRVPRPWESVVNATLAEVANSHPNTLLVDWYTASAGKDSYFSRDGVHLEPEGAKAFAALLSGVLK</sequence>
<dbReference type="InterPro" id="IPR036514">
    <property type="entry name" value="SGNH_hydro_sf"/>
</dbReference>
<keyword evidence="13" id="KW-1185">Reference proteome</keyword>
<keyword evidence="4 12" id="KW-0808">Transferase</keyword>
<feature type="domain" description="Acyltransferase 3" evidence="11">
    <location>
        <begin position="13"/>
        <end position="346"/>
    </location>
</feature>
<dbReference type="KEGG" id="blr:BRLA_c036260"/>
<organism evidence="12 13">
    <name type="scientific">Brevibacillus laterosporus LMG 15441</name>
    <dbReference type="NCBI Taxonomy" id="1042163"/>
    <lineage>
        <taxon>Bacteria</taxon>
        <taxon>Bacillati</taxon>
        <taxon>Bacillota</taxon>
        <taxon>Bacilli</taxon>
        <taxon>Bacillales</taxon>
        <taxon>Paenibacillaceae</taxon>
        <taxon>Brevibacillus</taxon>
    </lineage>
</organism>
<dbReference type="Gene3D" id="3.40.50.1110">
    <property type="entry name" value="SGNH hydrolase"/>
    <property type="match status" value="1"/>
</dbReference>
<feature type="transmembrane region" description="Helical" evidence="10">
    <location>
        <begin position="263"/>
        <end position="286"/>
    </location>
</feature>
<dbReference type="PANTHER" id="PTHR23028">
    <property type="entry name" value="ACETYLTRANSFERASE"/>
    <property type="match status" value="1"/>
</dbReference>
<feature type="transmembrane region" description="Helical" evidence="10">
    <location>
        <begin position="331"/>
        <end position="352"/>
    </location>
</feature>
<dbReference type="GO" id="GO:0005886">
    <property type="term" value="C:plasma membrane"/>
    <property type="evidence" value="ECO:0007669"/>
    <property type="project" value="UniProtKB-SubCell"/>
</dbReference>
<evidence type="ECO:0000256" key="3">
    <source>
        <dbReference type="ARBA" id="ARBA00022475"/>
    </source>
</evidence>
<evidence type="ECO:0000256" key="7">
    <source>
        <dbReference type="ARBA" id="ARBA00023136"/>
    </source>
</evidence>
<reference evidence="12 13" key="1">
    <citation type="journal article" date="2011" name="J. Bacteriol.">
        <title>Genome sequence of Brevibacillus laterosporus LMG 15441, a pathogen of invertebrates.</title>
        <authorList>
            <person name="Djukic M."/>
            <person name="Poehlein A."/>
            <person name="Thurmer A."/>
            <person name="Daniel R."/>
        </authorList>
    </citation>
    <scope>NUCLEOTIDE SEQUENCE [LARGE SCALE GENOMIC DNA]</scope>
    <source>
        <strain evidence="12 13">LMG 15441</strain>
    </source>
</reference>
<feature type="transmembrane region" description="Helical" evidence="10">
    <location>
        <begin position="37"/>
        <end position="59"/>
    </location>
</feature>
<feature type="compositionally biased region" description="Polar residues" evidence="9">
    <location>
        <begin position="465"/>
        <end position="480"/>
    </location>
</feature>
<feature type="transmembrane region" description="Helical" evidence="10">
    <location>
        <begin position="12"/>
        <end position="31"/>
    </location>
</feature>
<evidence type="ECO:0000256" key="9">
    <source>
        <dbReference type="SAM" id="MobiDB-lite"/>
    </source>
</evidence>
<comment type="subcellular location">
    <subcellularLocation>
        <location evidence="1">Cell membrane</location>
        <topology evidence="1">Multi-pass membrane protein</topology>
    </subcellularLocation>
</comment>
<dbReference type="HOGENOM" id="CLU_005679_11_2_9"/>
<feature type="region of interest" description="Disordered" evidence="9">
    <location>
        <begin position="440"/>
        <end position="575"/>
    </location>
</feature>
<dbReference type="EC" id="2.3.1.-" evidence="12"/>
<feature type="transmembrane region" description="Helical" evidence="10">
    <location>
        <begin position="237"/>
        <end position="257"/>
    </location>
</feature>
<dbReference type="InterPro" id="IPR002656">
    <property type="entry name" value="Acyl_transf_3_dom"/>
</dbReference>
<dbReference type="Proteomes" id="UP000005850">
    <property type="component" value="Chromosome"/>
</dbReference>
<keyword evidence="3" id="KW-1003">Cell membrane</keyword>
<evidence type="ECO:0000259" key="11">
    <source>
        <dbReference type="Pfam" id="PF01757"/>
    </source>
</evidence>
<feature type="compositionally biased region" description="Basic and acidic residues" evidence="9">
    <location>
        <begin position="498"/>
        <end position="510"/>
    </location>
</feature>